<dbReference type="GO" id="GO:0046872">
    <property type="term" value="F:metal ion binding"/>
    <property type="evidence" value="ECO:0007669"/>
    <property type="project" value="InterPro"/>
</dbReference>
<dbReference type="Gene3D" id="3.40.720.10">
    <property type="entry name" value="Alkaline Phosphatase, subunit A"/>
    <property type="match status" value="1"/>
</dbReference>
<keyword evidence="3" id="KW-1185">Reference proteome</keyword>
<evidence type="ECO:0000259" key="1">
    <source>
        <dbReference type="Pfam" id="PF01676"/>
    </source>
</evidence>
<feature type="domain" description="Metalloenzyme" evidence="1">
    <location>
        <begin position="213"/>
        <end position="337"/>
    </location>
</feature>
<dbReference type="RefSeq" id="WP_044248115.1">
    <property type="nucleotide sequence ID" value="NZ_ASRX01000066.1"/>
</dbReference>
<organism evidence="2 3">
    <name type="scientific">Chondromyces apiculatus DSM 436</name>
    <dbReference type="NCBI Taxonomy" id="1192034"/>
    <lineage>
        <taxon>Bacteria</taxon>
        <taxon>Pseudomonadati</taxon>
        <taxon>Myxococcota</taxon>
        <taxon>Polyangia</taxon>
        <taxon>Polyangiales</taxon>
        <taxon>Polyangiaceae</taxon>
        <taxon>Chondromyces</taxon>
    </lineage>
</organism>
<dbReference type="SUPFAM" id="SSF53649">
    <property type="entry name" value="Alkaline phosphatase-like"/>
    <property type="match status" value="1"/>
</dbReference>
<sequence length="357" mass="37885">MGVMAGVVIVSTVGFVSSRAPARPSEDLGRRPASTPLRADAPSVVLITLDGVRWQEIFRGVDPKLAKRARLPEASVQKAEDLLPSMRGLFFEGGTVLGDPSRAGGISASGPRFISMPAYLELLTGSASDCKDNGCTPRLSQSLTDDVGGLPSVTRREDVAVFTSWEKLSLPAALPATSPGAAPAGVFVSAGRPADDATPPFPGVERYRPDHATAAAAIGHLVKHQPRFLWVGLGDTDEWAHRGDYRGYLDALRFADRFIGEVVQHLAEMGEYGEKTMVFVTTDHGRDKEFDDHGGPASAGVWFMARGGGLPAHGVIGTQMQRHLRDVAPTVRSLLGLPARQCAGCGEVMLELLPDGA</sequence>
<evidence type="ECO:0000313" key="3">
    <source>
        <dbReference type="Proteomes" id="UP000019678"/>
    </source>
</evidence>
<dbReference type="STRING" id="1192034.CAP_7467"/>
<accession>A0A017SZF4</accession>
<dbReference type="eggNOG" id="COG3119">
    <property type="taxonomic scope" value="Bacteria"/>
</dbReference>
<reference evidence="2 3" key="1">
    <citation type="submission" date="2013-05" db="EMBL/GenBank/DDBJ databases">
        <title>Genome assembly of Chondromyces apiculatus DSM 436.</title>
        <authorList>
            <person name="Sharma G."/>
            <person name="Khatri I."/>
            <person name="Kaur C."/>
            <person name="Mayilraj S."/>
            <person name="Subramanian S."/>
        </authorList>
    </citation>
    <scope>NUCLEOTIDE SEQUENCE [LARGE SCALE GENOMIC DNA]</scope>
    <source>
        <strain evidence="2 3">DSM 436</strain>
    </source>
</reference>
<name>A0A017SZF4_9BACT</name>
<dbReference type="AlphaFoldDB" id="A0A017SZF4"/>
<dbReference type="GO" id="GO:0003824">
    <property type="term" value="F:catalytic activity"/>
    <property type="evidence" value="ECO:0007669"/>
    <property type="project" value="InterPro"/>
</dbReference>
<dbReference type="Proteomes" id="UP000019678">
    <property type="component" value="Unassembled WGS sequence"/>
</dbReference>
<gene>
    <name evidence="2" type="ORF">CAP_7467</name>
</gene>
<comment type="caution">
    <text evidence="2">The sequence shown here is derived from an EMBL/GenBank/DDBJ whole genome shotgun (WGS) entry which is preliminary data.</text>
</comment>
<evidence type="ECO:0000313" key="2">
    <source>
        <dbReference type="EMBL" id="EYF02127.1"/>
    </source>
</evidence>
<protein>
    <recommendedName>
        <fullName evidence="1">Metalloenzyme domain-containing protein</fullName>
    </recommendedName>
</protein>
<dbReference type="InterPro" id="IPR017850">
    <property type="entry name" value="Alkaline_phosphatase_core_sf"/>
</dbReference>
<dbReference type="InterPro" id="IPR006124">
    <property type="entry name" value="Metalloenzyme"/>
</dbReference>
<dbReference type="Pfam" id="PF01676">
    <property type="entry name" value="Metalloenzyme"/>
    <property type="match status" value="1"/>
</dbReference>
<dbReference type="EMBL" id="ASRX01000066">
    <property type="protein sequence ID" value="EYF02127.1"/>
    <property type="molecule type" value="Genomic_DNA"/>
</dbReference>
<proteinExistence type="predicted"/>